<protein>
    <submittedName>
        <fullName evidence="1">Uncharacterized protein</fullName>
    </submittedName>
</protein>
<dbReference type="EMBL" id="SUMD01000010">
    <property type="protein sequence ID" value="TJZ75830.1"/>
    <property type="molecule type" value="Genomic_DNA"/>
</dbReference>
<reference evidence="1 2" key="1">
    <citation type="submission" date="2019-04" db="EMBL/GenBank/DDBJ databases">
        <title>Rhodococcus oryzae sp. nov., a novel actinomycete isolated from rhizosphere soil of rice (Oryza sativa L.).</title>
        <authorList>
            <person name="Li C."/>
        </authorList>
    </citation>
    <scope>NUCLEOTIDE SEQUENCE [LARGE SCALE GENOMIC DNA]</scope>
    <source>
        <strain evidence="1 2">NEAU-CX67</strain>
    </source>
</reference>
<comment type="caution">
    <text evidence="1">The sequence shown here is derived from an EMBL/GenBank/DDBJ whole genome shotgun (WGS) entry which is preliminary data.</text>
</comment>
<name>A0ABY2RFY3_9NOCA</name>
<proteinExistence type="predicted"/>
<organism evidence="1 2">
    <name type="scientific">Rhodococcus oryzae</name>
    <dbReference type="NCBI Taxonomy" id="2571143"/>
    <lineage>
        <taxon>Bacteria</taxon>
        <taxon>Bacillati</taxon>
        <taxon>Actinomycetota</taxon>
        <taxon>Actinomycetes</taxon>
        <taxon>Mycobacteriales</taxon>
        <taxon>Nocardiaceae</taxon>
        <taxon>Rhodococcus</taxon>
    </lineage>
</organism>
<evidence type="ECO:0000313" key="2">
    <source>
        <dbReference type="Proteomes" id="UP000305109"/>
    </source>
</evidence>
<sequence>MSYRQFETPNLSDLSEVDRISLLEGGGDLGVLALRAVSDDGDHVDLTLDPLGRSIRLVWIADGRRLVDVYREGATRFDVSQEPGSAVLRVAVEYDDAAGLLEVGIGSEVSVKDRLMFN</sequence>
<dbReference type="RefSeq" id="WP_097214052.1">
    <property type="nucleotide sequence ID" value="NZ_SUMD01000010.1"/>
</dbReference>
<keyword evidence="2" id="KW-1185">Reference proteome</keyword>
<accession>A0ABY2RFY3</accession>
<gene>
    <name evidence="1" type="ORF">FCG67_19795</name>
</gene>
<evidence type="ECO:0000313" key="1">
    <source>
        <dbReference type="EMBL" id="TJZ75830.1"/>
    </source>
</evidence>
<dbReference type="Proteomes" id="UP000305109">
    <property type="component" value="Unassembled WGS sequence"/>
</dbReference>